<evidence type="ECO:0000259" key="2">
    <source>
        <dbReference type="Pfam" id="PF07859"/>
    </source>
</evidence>
<dbReference type="InterPro" id="IPR013094">
    <property type="entry name" value="AB_hydrolase_3"/>
</dbReference>
<organism evidence="3 4">
    <name type="scientific">Talaromyces proteolyticus</name>
    <dbReference type="NCBI Taxonomy" id="1131652"/>
    <lineage>
        <taxon>Eukaryota</taxon>
        <taxon>Fungi</taxon>
        <taxon>Dikarya</taxon>
        <taxon>Ascomycota</taxon>
        <taxon>Pezizomycotina</taxon>
        <taxon>Eurotiomycetes</taxon>
        <taxon>Eurotiomycetidae</taxon>
        <taxon>Eurotiales</taxon>
        <taxon>Trichocomaceae</taxon>
        <taxon>Talaromyces</taxon>
        <taxon>Talaromyces sect. Bacilispori</taxon>
    </lineage>
</organism>
<evidence type="ECO:0000256" key="1">
    <source>
        <dbReference type="ARBA" id="ARBA00022801"/>
    </source>
</evidence>
<proteinExistence type="predicted"/>
<dbReference type="GeneID" id="70250041"/>
<dbReference type="Gene3D" id="3.40.50.1820">
    <property type="entry name" value="alpha/beta hydrolase"/>
    <property type="match status" value="1"/>
</dbReference>
<dbReference type="InterPro" id="IPR050300">
    <property type="entry name" value="GDXG_lipolytic_enzyme"/>
</dbReference>
<evidence type="ECO:0000313" key="3">
    <source>
        <dbReference type="EMBL" id="KAH8703219.1"/>
    </source>
</evidence>
<gene>
    <name evidence="3" type="ORF">BGW36DRAFT_422787</name>
</gene>
<evidence type="ECO:0000313" key="4">
    <source>
        <dbReference type="Proteomes" id="UP001201262"/>
    </source>
</evidence>
<dbReference type="PANTHER" id="PTHR48081">
    <property type="entry name" value="AB HYDROLASE SUPERFAMILY PROTEIN C4A8.06C"/>
    <property type="match status" value="1"/>
</dbReference>
<dbReference type="AlphaFoldDB" id="A0AAD4Q4L2"/>
<dbReference type="EMBL" id="JAJTJA010000002">
    <property type="protein sequence ID" value="KAH8703219.1"/>
    <property type="molecule type" value="Genomic_DNA"/>
</dbReference>
<comment type="caution">
    <text evidence="3">The sequence shown here is derived from an EMBL/GenBank/DDBJ whole genome shotgun (WGS) entry which is preliminary data.</text>
</comment>
<accession>A0AAD4Q4L2</accession>
<dbReference type="Pfam" id="PF07859">
    <property type="entry name" value="Abhydrolase_3"/>
    <property type="match status" value="1"/>
</dbReference>
<sequence length="331" mass="36462">MATLVPGANFGKEFTNFNILQATYKIVDGHEIRADLLIPKSLSKDKAPVIARFHGGGLVRGDSIYAAWFPLWVLELAEEHSAVIVSANYRFLPEVTGLDVLDDVDDFWTWLHSEDLTKILKQQEHPISLDLDRILTAGDSAGGLLSVYLTLSQPDNIRAGTAAYPALHWDNPPLLPSTISAFISHVPESFIDEYLTNIKPGHVESSDLALQRVDLSSAITANQRGYGFYIRGSDASSQRDRLYQLSRLDKADARLPRGGLVILHGVDDDLVPIGASERFVDKARNILKDRQGGDRVVLSQQPGGHGFDVNASAKEQWLADALKVAIDTWLE</sequence>
<protein>
    <submittedName>
        <fullName evidence="3">Alpha/Beta hydrolase protein</fullName>
    </submittedName>
</protein>
<dbReference type="Proteomes" id="UP001201262">
    <property type="component" value="Unassembled WGS sequence"/>
</dbReference>
<reference evidence="3" key="1">
    <citation type="submission" date="2021-12" db="EMBL/GenBank/DDBJ databases">
        <title>Convergent genome expansion in fungi linked to evolution of root-endophyte symbiosis.</title>
        <authorList>
            <consortium name="DOE Joint Genome Institute"/>
            <person name="Ke Y.-H."/>
            <person name="Bonito G."/>
            <person name="Liao H.-L."/>
            <person name="Looney B."/>
            <person name="Rojas-Flechas A."/>
            <person name="Nash J."/>
            <person name="Hameed K."/>
            <person name="Schadt C."/>
            <person name="Martin F."/>
            <person name="Crous P.W."/>
            <person name="Miettinen O."/>
            <person name="Magnuson J.K."/>
            <person name="Labbe J."/>
            <person name="Jacobson D."/>
            <person name="Doktycz M.J."/>
            <person name="Veneault-Fourrey C."/>
            <person name="Kuo A."/>
            <person name="Mondo S."/>
            <person name="Calhoun S."/>
            <person name="Riley R."/>
            <person name="Ohm R."/>
            <person name="LaButti K."/>
            <person name="Andreopoulos B."/>
            <person name="Pangilinan J."/>
            <person name="Nolan M."/>
            <person name="Tritt A."/>
            <person name="Clum A."/>
            <person name="Lipzen A."/>
            <person name="Daum C."/>
            <person name="Barry K."/>
            <person name="Grigoriev I.V."/>
            <person name="Vilgalys R."/>
        </authorList>
    </citation>
    <scope>NUCLEOTIDE SEQUENCE</scope>
    <source>
        <strain evidence="3">PMI_201</strain>
    </source>
</reference>
<keyword evidence="4" id="KW-1185">Reference proteome</keyword>
<name>A0AAD4Q4L2_9EURO</name>
<dbReference type="PANTHER" id="PTHR48081:SF3">
    <property type="entry name" value="ALPHA_BETA HYDROLASE FOLD-3 DOMAIN-CONTAINING PROTEIN"/>
    <property type="match status" value="1"/>
</dbReference>
<feature type="domain" description="Alpha/beta hydrolase fold-3" evidence="2">
    <location>
        <begin position="53"/>
        <end position="169"/>
    </location>
</feature>
<dbReference type="InterPro" id="IPR029058">
    <property type="entry name" value="AB_hydrolase_fold"/>
</dbReference>
<dbReference type="SUPFAM" id="SSF53474">
    <property type="entry name" value="alpha/beta-Hydrolases"/>
    <property type="match status" value="1"/>
</dbReference>
<dbReference type="GO" id="GO:0016787">
    <property type="term" value="F:hydrolase activity"/>
    <property type="evidence" value="ECO:0007669"/>
    <property type="project" value="UniProtKB-KW"/>
</dbReference>
<keyword evidence="1 3" id="KW-0378">Hydrolase</keyword>
<dbReference type="RefSeq" id="XP_046076237.1">
    <property type="nucleotide sequence ID" value="XM_046219754.1"/>
</dbReference>